<keyword evidence="1" id="KW-0378">Hydrolase</keyword>
<dbReference type="EMBL" id="CAJHJF010007322">
    <property type="protein sequence ID" value="CAD6962624.1"/>
    <property type="molecule type" value="Genomic_DNA"/>
</dbReference>
<accession>A0A9N8M8B6</accession>
<proteinExistence type="predicted"/>
<dbReference type="PROSITE" id="PS00141">
    <property type="entry name" value="ASP_PROTEASE"/>
    <property type="match status" value="1"/>
</dbReference>
<gene>
    <name evidence="3" type="ORF">JKILLFL_G2737</name>
</gene>
<evidence type="ECO:0000313" key="3">
    <source>
        <dbReference type="EMBL" id="CAD6962624.1"/>
    </source>
</evidence>
<feature type="non-terminal residue" evidence="3">
    <location>
        <position position="1"/>
    </location>
</feature>
<dbReference type="Proteomes" id="UP000836404">
    <property type="component" value="Unassembled WGS sequence"/>
</dbReference>
<dbReference type="GO" id="GO:0004190">
    <property type="term" value="F:aspartic-type endopeptidase activity"/>
    <property type="evidence" value="ECO:0007669"/>
    <property type="project" value="UniProtKB-KW"/>
</dbReference>
<dbReference type="InterPro" id="IPR001969">
    <property type="entry name" value="Aspartic_peptidase_AS"/>
</dbReference>
<dbReference type="SUPFAM" id="SSF50630">
    <property type="entry name" value="Acid proteases"/>
    <property type="match status" value="1"/>
</dbReference>
<feature type="region of interest" description="Disordered" evidence="2">
    <location>
        <begin position="245"/>
        <end position="272"/>
    </location>
</feature>
<dbReference type="AlphaFoldDB" id="A0A9N8M8B6"/>
<dbReference type="CDD" id="cd00303">
    <property type="entry name" value="retropepsin_like"/>
    <property type="match status" value="1"/>
</dbReference>
<dbReference type="Pfam" id="PF13650">
    <property type="entry name" value="Asp_protease_2"/>
    <property type="match status" value="1"/>
</dbReference>
<name>A0A9N8M8B6_9BASI</name>
<evidence type="ECO:0008006" key="5">
    <source>
        <dbReference type="Google" id="ProtNLM"/>
    </source>
</evidence>
<dbReference type="Gene3D" id="2.40.70.10">
    <property type="entry name" value="Acid Proteases"/>
    <property type="match status" value="1"/>
</dbReference>
<comment type="caution">
    <text evidence="3">The sequence shown here is derived from an EMBL/GenBank/DDBJ whole genome shotgun (WGS) entry which is preliminary data.</text>
</comment>
<dbReference type="InterPro" id="IPR021109">
    <property type="entry name" value="Peptidase_aspartic_dom_sf"/>
</dbReference>
<keyword evidence="1" id="KW-0645">Protease</keyword>
<evidence type="ECO:0000256" key="1">
    <source>
        <dbReference type="ARBA" id="ARBA00022750"/>
    </source>
</evidence>
<dbReference type="GO" id="GO:0006508">
    <property type="term" value="P:proteolysis"/>
    <property type="evidence" value="ECO:0007669"/>
    <property type="project" value="InterPro"/>
</dbReference>
<keyword evidence="4" id="KW-1185">Reference proteome</keyword>
<organism evidence="3 4">
    <name type="scientific">Tilletia laevis</name>
    <dbReference type="NCBI Taxonomy" id="157183"/>
    <lineage>
        <taxon>Eukaryota</taxon>
        <taxon>Fungi</taxon>
        <taxon>Dikarya</taxon>
        <taxon>Basidiomycota</taxon>
        <taxon>Ustilaginomycotina</taxon>
        <taxon>Exobasidiomycetes</taxon>
        <taxon>Tilletiales</taxon>
        <taxon>Tilletiaceae</taxon>
        <taxon>Tilletia</taxon>
    </lineage>
</organism>
<keyword evidence="1" id="KW-0064">Aspartyl protease</keyword>
<evidence type="ECO:0000256" key="2">
    <source>
        <dbReference type="SAM" id="MobiDB-lite"/>
    </source>
</evidence>
<protein>
    <recommendedName>
        <fullName evidence="5">Peptidase A2 domain-containing protein</fullName>
    </recommendedName>
</protein>
<sequence length="292" mass="30721">PKRPQGEHTEVKLSRLEETGSGLGHLRHAPTSCQLQFTNAELAPVSCLVDTGASLSTIDAGLAKRLGQVPSGGTLSINGIGTERTLGFVTLPFDIEGTDDTGGAVRLHFDHDFHVVPSFAPGVLLGQDWISGHSLVVDPASNKASLQGYNFRAVVLAPGHHTWVPVDCAALIANVDYTLDPTWHHDPAQNEVAAAIPCLMDHNTSRLLVTNFGDEPLEVPSRTCLGEATACGPGTLSTLQAHAFPLDDGMSTSSPSPSPAGRPFDPFEFDEQPVAAQAQEDATVLVDGQTPG</sequence>
<reference evidence="3 4" key="1">
    <citation type="submission" date="2020-10" db="EMBL/GenBank/DDBJ databases">
        <authorList>
            <person name="Sedaghatjoo S."/>
        </authorList>
    </citation>
    <scope>NUCLEOTIDE SEQUENCE [LARGE SCALE GENOMIC DNA]</scope>
    <source>
        <strain evidence="3 4">LLFL</strain>
    </source>
</reference>
<evidence type="ECO:0000313" key="4">
    <source>
        <dbReference type="Proteomes" id="UP000836404"/>
    </source>
</evidence>